<accession>A0ABU6RQP6</accession>
<dbReference type="EMBL" id="JASCZI010031233">
    <property type="protein sequence ID" value="MED6126297.1"/>
    <property type="molecule type" value="Genomic_DNA"/>
</dbReference>
<comment type="caution">
    <text evidence="1">The sequence shown here is derived from an EMBL/GenBank/DDBJ whole genome shotgun (WGS) entry which is preliminary data.</text>
</comment>
<name>A0ABU6RQP6_9FABA</name>
<evidence type="ECO:0000313" key="2">
    <source>
        <dbReference type="Proteomes" id="UP001341840"/>
    </source>
</evidence>
<sequence>DVASEELLTTDTIWYAILVPNPVLMNPFAKKKASATNHGIWSPKAENAPAYVSVFVSTVAQDP</sequence>
<feature type="non-terminal residue" evidence="1">
    <location>
        <position position="1"/>
    </location>
</feature>
<reference evidence="1 2" key="1">
    <citation type="journal article" date="2023" name="Plants (Basel)">
        <title>Bridging the Gap: Combining Genomics and Transcriptomics Approaches to Understand Stylosanthes scabra, an Orphan Legume from the Brazilian Caatinga.</title>
        <authorList>
            <person name="Ferreira-Neto J.R.C."/>
            <person name="da Silva M.D."/>
            <person name="Binneck E."/>
            <person name="de Melo N.F."/>
            <person name="da Silva R.H."/>
            <person name="de Melo A.L.T.M."/>
            <person name="Pandolfi V."/>
            <person name="Bustamante F.O."/>
            <person name="Brasileiro-Vidal A.C."/>
            <person name="Benko-Iseppon A.M."/>
        </authorList>
    </citation>
    <scope>NUCLEOTIDE SEQUENCE [LARGE SCALE GENOMIC DNA]</scope>
    <source>
        <tissue evidence="1">Leaves</tissue>
    </source>
</reference>
<keyword evidence="2" id="KW-1185">Reference proteome</keyword>
<evidence type="ECO:0000313" key="1">
    <source>
        <dbReference type="EMBL" id="MED6126297.1"/>
    </source>
</evidence>
<organism evidence="1 2">
    <name type="scientific">Stylosanthes scabra</name>
    <dbReference type="NCBI Taxonomy" id="79078"/>
    <lineage>
        <taxon>Eukaryota</taxon>
        <taxon>Viridiplantae</taxon>
        <taxon>Streptophyta</taxon>
        <taxon>Embryophyta</taxon>
        <taxon>Tracheophyta</taxon>
        <taxon>Spermatophyta</taxon>
        <taxon>Magnoliopsida</taxon>
        <taxon>eudicotyledons</taxon>
        <taxon>Gunneridae</taxon>
        <taxon>Pentapetalae</taxon>
        <taxon>rosids</taxon>
        <taxon>fabids</taxon>
        <taxon>Fabales</taxon>
        <taxon>Fabaceae</taxon>
        <taxon>Papilionoideae</taxon>
        <taxon>50 kb inversion clade</taxon>
        <taxon>dalbergioids sensu lato</taxon>
        <taxon>Dalbergieae</taxon>
        <taxon>Pterocarpus clade</taxon>
        <taxon>Stylosanthes</taxon>
    </lineage>
</organism>
<protein>
    <submittedName>
        <fullName evidence="1">Uncharacterized protein</fullName>
    </submittedName>
</protein>
<dbReference type="Proteomes" id="UP001341840">
    <property type="component" value="Unassembled WGS sequence"/>
</dbReference>
<proteinExistence type="predicted"/>
<gene>
    <name evidence="1" type="ORF">PIB30_077041</name>
</gene>